<dbReference type="Pfam" id="PF22660">
    <property type="entry name" value="RS_preATP-grasp-like"/>
    <property type="match status" value="1"/>
</dbReference>
<feature type="binding site" evidence="5">
    <location>
        <begin position="181"/>
        <end position="184"/>
    </location>
    <ligand>
        <name>ATP</name>
        <dbReference type="ChEBI" id="CHEBI:30616"/>
    </ligand>
</feature>
<comment type="function">
    <text evidence="5">Catalyzes the ATP-dependent conversion of 5-aminoimidazole ribonucleotide (AIR) and HCO(3)(-) to N5-carboxyaminoimidazole ribonucleotide (N5-CAIR).</text>
</comment>
<dbReference type="NCBIfam" id="NF004676">
    <property type="entry name" value="PRK06019.1-2"/>
    <property type="match status" value="1"/>
</dbReference>
<dbReference type="Pfam" id="PF17769">
    <property type="entry name" value="PurK_C"/>
    <property type="match status" value="1"/>
</dbReference>
<dbReference type="Pfam" id="PF02222">
    <property type="entry name" value="ATP-grasp"/>
    <property type="match status" value="1"/>
</dbReference>
<keyword evidence="1 5" id="KW-0436">Ligase</keyword>
<comment type="pathway">
    <text evidence="5 6">Purine metabolism; IMP biosynthesis via de novo pathway; 5-amino-1-(5-phospho-D-ribosyl)imidazole-4-carboxylate from 5-amino-1-(5-phospho-D-ribosyl)imidazole (N5-CAIR route): step 1/2.</text>
</comment>
<comment type="catalytic activity">
    <reaction evidence="5 6">
        <text>5-amino-1-(5-phospho-beta-D-ribosyl)imidazole + hydrogencarbonate + ATP = 5-carboxyamino-1-(5-phospho-D-ribosyl)imidazole + ADP + phosphate + 2 H(+)</text>
        <dbReference type="Rhea" id="RHEA:19317"/>
        <dbReference type="ChEBI" id="CHEBI:15378"/>
        <dbReference type="ChEBI" id="CHEBI:17544"/>
        <dbReference type="ChEBI" id="CHEBI:30616"/>
        <dbReference type="ChEBI" id="CHEBI:43474"/>
        <dbReference type="ChEBI" id="CHEBI:58730"/>
        <dbReference type="ChEBI" id="CHEBI:137981"/>
        <dbReference type="ChEBI" id="CHEBI:456216"/>
        <dbReference type="EC" id="6.3.4.18"/>
    </reaction>
</comment>
<dbReference type="STRING" id="717773.Thicy_1329"/>
<dbReference type="GO" id="GO:0005829">
    <property type="term" value="C:cytosol"/>
    <property type="evidence" value="ECO:0007669"/>
    <property type="project" value="TreeGrafter"/>
</dbReference>
<evidence type="ECO:0000313" key="8">
    <source>
        <dbReference type="EMBL" id="AEG32093.1"/>
    </source>
</evidence>
<dbReference type="GO" id="GO:0034028">
    <property type="term" value="F:5-(carboxyamino)imidazole ribonucleotide synthase activity"/>
    <property type="evidence" value="ECO:0007669"/>
    <property type="project" value="UniProtKB-UniRule"/>
</dbReference>
<dbReference type="PROSITE" id="PS50975">
    <property type="entry name" value="ATP_GRASP"/>
    <property type="match status" value="1"/>
</dbReference>
<keyword evidence="8" id="KW-0456">Lyase</keyword>
<feature type="binding site" evidence="5">
    <location>
        <position position="212"/>
    </location>
    <ligand>
        <name>ATP</name>
        <dbReference type="ChEBI" id="CHEBI:30616"/>
    </ligand>
</feature>
<dbReference type="RefSeq" id="WP_013835869.1">
    <property type="nucleotide sequence ID" value="NC_015581.1"/>
</dbReference>
<dbReference type="FunFam" id="3.30.1490.20:FF:000015">
    <property type="entry name" value="N5-carboxyaminoimidazole ribonucleotide synthase"/>
    <property type="match status" value="1"/>
</dbReference>
<name>F6D9P4_THICA</name>
<dbReference type="InterPro" id="IPR011054">
    <property type="entry name" value="Rudment_hybrid_motif"/>
</dbReference>
<evidence type="ECO:0000256" key="2">
    <source>
        <dbReference type="ARBA" id="ARBA00022741"/>
    </source>
</evidence>
<dbReference type="InterPro" id="IPR040686">
    <property type="entry name" value="PurK_C"/>
</dbReference>
<dbReference type="EC" id="6.3.4.18" evidence="5 6"/>
<dbReference type="SUPFAM" id="SSF56059">
    <property type="entry name" value="Glutathione synthetase ATP-binding domain-like"/>
    <property type="match status" value="1"/>
</dbReference>
<dbReference type="InterPro" id="IPR003135">
    <property type="entry name" value="ATP-grasp_carboxylate-amine"/>
</dbReference>
<dbReference type="HOGENOM" id="CLU_011534_0_0_6"/>
<dbReference type="Proteomes" id="UP000009232">
    <property type="component" value="Chromosome"/>
</dbReference>
<dbReference type="UniPathway" id="UPA00074">
    <property type="reaction ID" value="UER00942"/>
</dbReference>
<gene>
    <name evidence="5 6" type="primary">purK</name>
    <name evidence="8" type="ordered locus">Thicy_1329</name>
</gene>
<keyword evidence="2 5" id="KW-0547">Nucleotide-binding</keyword>
<keyword evidence="3 5" id="KW-0658">Purine biosynthesis</keyword>
<feature type="binding site" evidence="5">
    <location>
        <position position="106"/>
    </location>
    <ligand>
        <name>ATP</name>
        <dbReference type="ChEBI" id="CHEBI:30616"/>
    </ligand>
</feature>
<dbReference type="NCBIfam" id="TIGR01161">
    <property type="entry name" value="purK"/>
    <property type="match status" value="1"/>
</dbReference>
<dbReference type="PANTHER" id="PTHR11609:SF5">
    <property type="entry name" value="PHOSPHORIBOSYLAMINOIMIDAZOLE CARBOXYLASE"/>
    <property type="match status" value="1"/>
</dbReference>
<dbReference type="Gene3D" id="3.30.470.20">
    <property type="entry name" value="ATP-grasp fold, B domain"/>
    <property type="match status" value="1"/>
</dbReference>
<organism evidence="8 9">
    <name type="scientific">Thiomicrospira cyclica (strain DSM 14477 / JCM 11371 / ALM1)</name>
    <name type="common">Thioalkalimicrobium cyclicum</name>
    <dbReference type="NCBI Taxonomy" id="717773"/>
    <lineage>
        <taxon>Bacteria</taxon>
        <taxon>Pseudomonadati</taxon>
        <taxon>Pseudomonadota</taxon>
        <taxon>Gammaproteobacteria</taxon>
        <taxon>Thiotrichales</taxon>
        <taxon>Piscirickettsiaceae</taxon>
        <taxon>Thiomicrospira</taxon>
    </lineage>
</organism>
<sequence>MSTISCHIGILGAGQLGRMLAMAGYPLGHKFGFYGLSHDEPASMLGHMHTPTQENTDDTSNLDDLVSFADVITFESENTSVELVKQISQITPVYPSATSLYYAQDRGREKALFNQLAIPCAPYALVNNLTDLEAAVNTIGLPAVLKTTTEGYDGKGQFVIKQPEQLYQAWLSIGERPAILEGFVNFKRELSIIAVRNANNEHVYYSLVENQHRDGILRLTLAPAQQIDPAIQQQAERYMQALLDKMGHVGVLTLELFETEAGLVANEMAPRVHNSGHWTMEGAQTSQFENHIRAISGLPLGSTAARQPFAAMVNIIGEHGDIQAALKLPNVHVHLYDKAERAGRKLGHINVLANSQAELNQTLEQLQAWLS</sequence>
<feature type="domain" description="ATP-grasp" evidence="7">
    <location>
        <begin position="110"/>
        <end position="296"/>
    </location>
</feature>
<dbReference type="InterPro" id="IPR016185">
    <property type="entry name" value="PreATP-grasp_dom_sf"/>
</dbReference>
<dbReference type="GO" id="GO:0004638">
    <property type="term" value="F:phosphoribosylaminoimidazole carboxylase activity"/>
    <property type="evidence" value="ECO:0007669"/>
    <property type="project" value="InterPro"/>
</dbReference>
<dbReference type="GO" id="GO:0006189">
    <property type="term" value="P:'de novo' IMP biosynthetic process"/>
    <property type="evidence" value="ECO:0007669"/>
    <property type="project" value="UniProtKB-UniRule"/>
</dbReference>
<dbReference type="InterPro" id="IPR054350">
    <property type="entry name" value="PurT/PurK_preATP-grasp"/>
</dbReference>
<feature type="binding site" evidence="5">
    <location>
        <position position="189"/>
    </location>
    <ligand>
        <name>ATP</name>
        <dbReference type="ChEBI" id="CHEBI:30616"/>
    </ligand>
</feature>
<dbReference type="GO" id="GO:0005524">
    <property type="term" value="F:ATP binding"/>
    <property type="evidence" value="ECO:0007669"/>
    <property type="project" value="UniProtKB-UniRule"/>
</dbReference>
<dbReference type="InterPro" id="IPR005875">
    <property type="entry name" value="PurK"/>
</dbReference>
<evidence type="ECO:0000256" key="1">
    <source>
        <dbReference type="ARBA" id="ARBA00022598"/>
    </source>
</evidence>
<dbReference type="Gene3D" id="3.40.50.20">
    <property type="match status" value="1"/>
</dbReference>
<dbReference type="InterPro" id="IPR011761">
    <property type="entry name" value="ATP-grasp"/>
</dbReference>
<keyword evidence="9" id="KW-1185">Reference proteome</keyword>
<feature type="binding site" evidence="5">
    <location>
        <position position="146"/>
    </location>
    <ligand>
        <name>ATP</name>
        <dbReference type="ChEBI" id="CHEBI:30616"/>
    </ligand>
</feature>
<dbReference type="eggNOG" id="COG0026">
    <property type="taxonomic scope" value="Bacteria"/>
</dbReference>
<reference evidence="8 9" key="1">
    <citation type="submission" date="2011-05" db="EMBL/GenBank/DDBJ databases">
        <title>Complete sequence of Thioalkalimicrobium cyclicum ALM1.</title>
        <authorList>
            <consortium name="US DOE Joint Genome Institute"/>
            <person name="Lucas S."/>
            <person name="Han J."/>
            <person name="Lapidus A."/>
            <person name="Cheng J.-F."/>
            <person name="Goodwin L."/>
            <person name="Pitluck S."/>
            <person name="Peters L."/>
            <person name="Mikhailova N."/>
            <person name="Davenport K."/>
            <person name="Han C."/>
            <person name="Tapia R."/>
            <person name="Land M."/>
            <person name="Hauser L."/>
            <person name="Kyrpides N."/>
            <person name="Ivanova N."/>
            <person name="Pagani I."/>
            <person name="Kappler U."/>
            <person name="Woyke T."/>
        </authorList>
    </citation>
    <scope>NUCLEOTIDE SEQUENCE [LARGE SCALE GENOMIC DNA]</scope>
    <source>
        <strain evidence="9">DSM 14477 / JCM 11371 / ALM1</strain>
    </source>
</reference>
<dbReference type="PANTHER" id="PTHR11609">
    <property type="entry name" value="PURINE BIOSYNTHESIS PROTEIN 6/7, PUR6/7"/>
    <property type="match status" value="1"/>
</dbReference>
<dbReference type="OrthoDB" id="9804625at2"/>
<accession>F6D9P4</accession>
<dbReference type="InterPro" id="IPR013815">
    <property type="entry name" value="ATP_grasp_subdomain_1"/>
</dbReference>
<dbReference type="SUPFAM" id="SSF52440">
    <property type="entry name" value="PreATP-grasp domain"/>
    <property type="match status" value="1"/>
</dbReference>
<dbReference type="KEGG" id="tcy:Thicy_1329"/>
<dbReference type="HAMAP" id="MF_01928">
    <property type="entry name" value="PurK"/>
    <property type="match status" value="1"/>
</dbReference>
<evidence type="ECO:0000256" key="6">
    <source>
        <dbReference type="RuleBase" id="RU361200"/>
    </source>
</evidence>
<dbReference type="FunFam" id="3.30.470.20:FF:000029">
    <property type="entry name" value="N5-carboxyaminoimidazole ribonucleotide synthase"/>
    <property type="match status" value="1"/>
</dbReference>
<evidence type="ECO:0000256" key="4">
    <source>
        <dbReference type="ARBA" id="ARBA00022840"/>
    </source>
</evidence>
<comment type="function">
    <text evidence="6">Catalyzes the ATP-dependent conversion of 5-aminoimidazole ribonucleotide (AIR) and HCO(3)- to N5-carboxyaminoimidazole ribonucleotide (N5-CAIR).</text>
</comment>
<dbReference type="NCBIfam" id="NF004679">
    <property type="entry name" value="PRK06019.1-5"/>
    <property type="match status" value="1"/>
</dbReference>
<dbReference type="Gene3D" id="3.30.1490.20">
    <property type="entry name" value="ATP-grasp fold, A domain"/>
    <property type="match status" value="1"/>
</dbReference>
<comment type="similarity">
    <text evidence="5 6">Belongs to the PurK/PurT family.</text>
</comment>
<feature type="binding site" evidence="5">
    <location>
        <begin position="151"/>
        <end position="157"/>
    </location>
    <ligand>
        <name>ATP</name>
        <dbReference type="ChEBI" id="CHEBI:30616"/>
    </ligand>
</feature>
<evidence type="ECO:0000256" key="5">
    <source>
        <dbReference type="HAMAP-Rule" id="MF_01928"/>
    </source>
</evidence>
<protein>
    <recommendedName>
        <fullName evidence="5 6">N5-carboxyaminoimidazole ribonucleotide synthase</fullName>
        <shortName evidence="5 6">N5-CAIR synthase</shortName>
        <ecNumber evidence="5 6">6.3.4.18</ecNumber>
    </recommendedName>
    <alternativeName>
        <fullName evidence="5 6">5-(carboxyamino)imidazole ribonucleotide synthetase</fullName>
    </alternativeName>
</protein>
<dbReference type="SUPFAM" id="SSF51246">
    <property type="entry name" value="Rudiment single hybrid motif"/>
    <property type="match status" value="1"/>
</dbReference>
<dbReference type="EMBL" id="CP002776">
    <property type="protein sequence ID" value="AEG32093.1"/>
    <property type="molecule type" value="Genomic_DNA"/>
</dbReference>
<dbReference type="GO" id="GO:0046872">
    <property type="term" value="F:metal ion binding"/>
    <property type="evidence" value="ECO:0007669"/>
    <property type="project" value="InterPro"/>
</dbReference>
<dbReference type="AlphaFoldDB" id="F6D9P4"/>
<evidence type="ECO:0000313" key="9">
    <source>
        <dbReference type="Proteomes" id="UP000009232"/>
    </source>
</evidence>
<proteinExistence type="inferred from homology"/>
<comment type="subunit">
    <text evidence="5 6">Homodimer.</text>
</comment>
<evidence type="ECO:0000256" key="3">
    <source>
        <dbReference type="ARBA" id="ARBA00022755"/>
    </source>
</evidence>
<keyword evidence="4 5" id="KW-0067">ATP-binding</keyword>
<feature type="binding site" evidence="5">
    <location>
        <begin position="266"/>
        <end position="267"/>
    </location>
    <ligand>
        <name>ATP</name>
        <dbReference type="ChEBI" id="CHEBI:30616"/>
    </ligand>
</feature>
<evidence type="ECO:0000259" key="7">
    <source>
        <dbReference type="PROSITE" id="PS50975"/>
    </source>
</evidence>